<name>A0A0E9WAH1_ANGAN</name>
<accession>A0A0E9WAH1</accession>
<sequence length="77" mass="8616">MKGMAWRWLASRTGASPCLKTTTWVSPTSVRKTLSQRPISSGVGAVCGREAETLVWHIDNIPKYLRRTSIVRWLTTG</sequence>
<organism evidence="1">
    <name type="scientific">Anguilla anguilla</name>
    <name type="common">European freshwater eel</name>
    <name type="synonym">Muraena anguilla</name>
    <dbReference type="NCBI Taxonomy" id="7936"/>
    <lineage>
        <taxon>Eukaryota</taxon>
        <taxon>Metazoa</taxon>
        <taxon>Chordata</taxon>
        <taxon>Craniata</taxon>
        <taxon>Vertebrata</taxon>
        <taxon>Euteleostomi</taxon>
        <taxon>Actinopterygii</taxon>
        <taxon>Neopterygii</taxon>
        <taxon>Teleostei</taxon>
        <taxon>Anguilliformes</taxon>
        <taxon>Anguillidae</taxon>
        <taxon>Anguilla</taxon>
    </lineage>
</organism>
<evidence type="ECO:0000313" key="1">
    <source>
        <dbReference type="EMBL" id="JAH86488.1"/>
    </source>
</evidence>
<dbReference type="EMBL" id="GBXM01022089">
    <property type="protein sequence ID" value="JAH86488.1"/>
    <property type="molecule type" value="Transcribed_RNA"/>
</dbReference>
<protein>
    <submittedName>
        <fullName evidence="1">Uncharacterized protein</fullName>
    </submittedName>
</protein>
<dbReference type="AlphaFoldDB" id="A0A0E9WAH1"/>
<proteinExistence type="predicted"/>
<reference evidence="1" key="1">
    <citation type="submission" date="2014-11" db="EMBL/GenBank/DDBJ databases">
        <authorList>
            <person name="Amaro Gonzalez C."/>
        </authorList>
    </citation>
    <scope>NUCLEOTIDE SEQUENCE</scope>
</reference>
<reference evidence="1" key="2">
    <citation type="journal article" date="2015" name="Fish Shellfish Immunol.">
        <title>Early steps in the European eel (Anguilla anguilla)-Vibrio vulnificus interaction in the gills: Role of the RtxA13 toxin.</title>
        <authorList>
            <person name="Callol A."/>
            <person name="Pajuelo D."/>
            <person name="Ebbesson L."/>
            <person name="Teles M."/>
            <person name="MacKenzie S."/>
            <person name="Amaro C."/>
        </authorList>
    </citation>
    <scope>NUCLEOTIDE SEQUENCE</scope>
</reference>